<dbReference type="InterPro" id="IPR029069">
    <property type="entry name" value="HotDog_dom_sf"/>
</dbReference>
<dbReference type="Gene3D" id="3.10.129.10">
    <property type="entry name" value="Hotdog Thioesterase"/>
    <property type="match status" value="1"/>
</dbReference>
<protein>
    <submittedName>
        <fullName evidence="1">Uncharacterized protein</fullName>
    </submittedName>
</protein>
<name>A0A0R3LEK6_9BRAD</name>
<accession>A0A0R3LEK6</accession>
<reference evidence="1 2" key="1">
    <citation type="submission" date="2014-03" db="EMBL/GenBank/DDBJ databases">
        <title>Bradyrhizobium valentinum sp. nov., isolated from effective nodules of Lupinus mariae-josephae, a lupine endemic of basic-lime soils in Eastern Spain.</title>
        <authorList>
            <person name="Duran D."/>
            <person name="Rey L."/>
            <person name="Navarro A."/>
            <person name="Busquets A."/>
            <person name="Imperial J."/>
            <person name="Ruiz-Argueso T."/>
        </authorList>
    </citation>
    <scope>NUCLEOTIDE SEQUENCE [LARGE SCALE GENOMIC DNA]</scope>
    <source>
        <strain evidence="1 2">PAC68</strain>
    </source>
</reference>
<evidence type="ECO:0000313" key="2">
    <source>
        <dbReference type="Proteomes" id="UP000050863"/>
    </source>
</evidence>
<dbReference type="CDD" id="cd00586">
    <property type="entry name" value="4HBT"/>
    <property type="match status" value="1"/>
</dbReference>
<organism evidence="1 2">
    <name type="scientific">Bradyrhizobium jicamae</name>
    <dbReference type="NCBI Taxonomy" id="280332"/>
    <lineage>
        <taxon>Bacteria</taxon>
        <taxon>Pseudomonadati</taxon>
        <taxon>Pseudomonadota</taxon>
        <taxon>Alphaproteobacteria</taxon>
        <taxon>Hyphomicrobiales</taxon>
        <taxon>Nitrobacteraceae</taxon>
        <taxon>Bradyrhizobium</taxon>
    </lineage>
</organism>
<sequence>MARFEPLTLSELPAGIWRTRLPVRFGSCDPAGIVYTPEYLNLFNGVIEDWYGEALGLPYHELVGTRRTGLGYAHVSADFATPSRMGDVLDVVVIVREIGRTSVKLTVHAFNDGAECVRATFVTVTTSLVDHKSMALPDDVRLALKNYQAGCDASASLASADLGYGSSSGLPA</sequence>
<dbReference type="RefSeq" id="WP_057836893.1">
    <property type="nucleotide sequence ID" value="NZ_LLXZ01000118.1"/>
</dbReference>
<dbReference type="Pfam" id="PF13279">
    <property type="entry name" value="4HBT_2"/>
    <property type="match status" value="1"/>
</dbReference>
<comment type="caution">
    <text evidence="1">The sequence shown here is derived from an EMBL/GenBank/DDBJ whole genome shotgun (WGS) entry which is preliminary data.</text>
</comment>
<evidence type="ECO:0000313" key="1">
    <source>
        <dbReference type="EMBL" id="KRR06260.1"/>
    </source>
</evidence>
<dbReference type="SUPFAM" id="SSF54637">
    <property type="entry name" value="Thioesterase/thiol ester dehydrase-isomerase"/>
    <property type="match status" value="1"/>
</dbReference>
<dbReference type="EMBL" id="LLXZ01000118">
    <property type="protein sequence ID" value="KRR06260.1"/>
    <property type="molecule type" value="Genomic_DNA"/>
</dbReference>
<dbReference type="STRING" id="280332.CQ12_11840"/>
<keyword evidence="2" id="KW-1185">Reference proteome</keyword>
<proteinExistence type="predicted"/>
<dbReference type="Proteomes" id="UP000050863">
    <property type="component" value="Unassembled WGS sequence"/>
</dbReference>
<gene>
    <name evidence="1" type="ORF">CQ12_11840</name>
</gene>
<dbReference type="AlphaFoldDB" id="A0A0R3LEK6"/>
<dbReference type="OrthoDB" id="7204167at2"/>